<dbReference type="EMBL" id="BTGU01003029">
    <property type="protein sequence ID" value="GMN25528.1"/>
    <property type="molecule type" value="Genomic_DNA"/>
</dbReference>
<feature type="compositionally biased region" description="Polar residues" evidence="1">
    <location>
        <begin position="79"/>
        <end position="88"/>
    </location>
</feature>
<proteinExistence type="predicted"/>
<keyword evidence="4" id="KW-1185">Reference proteome</keyword>
<evidence type="ECO:0000313" key="4">
    <source>
        <dbReference type="Proteomes" id="UP001187192"/>
    </source>
</evidence>
<feature type="region of interest" description="Disordered" evidence="1">
    <location>
        <begin position="72"/>
        <end position="103"/>
    </location>
</feature>
<dbReference type="AlphaFoldDB" id="A0AA87ZFV6"/>
<organism evidence="2 4">
    <name type="scientific">Ficus carica</name>
    <name type="common">Common fig</name>
    <dbReference type="NCBI Taxonomy" id="3494"/>
    <lineage>
        <taxon>Eukaryota</taxon>
        <taxon>Viridiplantae</taxon>
        <taxon>Streptophyta</taxon>
        <taxon>Embryophyta</taxon>
        <taxon>Tracheophyta</taxon>
        <taxon>Spermatophyta</taxon>
        <taxon>Magnoliopsida</taxon>
        <taxon>eudicotyledons</taxon>
        <taxon>Gunneridae</taxon>
        <taxon>Pentapetalae</taxon>
        <taxon>rosids</taxon>
        <taxon>fabids</taxon>
        <taxon>Rosales</taxon>
        <taxon>Moraceae</taxon>
        <taxon>Ficeae</taxon>
        <taxon>Ficus</taxon>
    </lineage>
</organism>
<evidence type="ECO:0000313" key="2">
    <source>
        <dbReference type="EMBL" id="GMN25528.1"/>
    </source>
</evidence>
<evidence type="ECO:0000256" key="1">
    <source>
        <dbReference type="SAM" id="MobiDB-lite"/>
    </source>
</evidence>
<dbReference type="EMBL" id="BTGU01003032">
    <property type="protein sequence ID" value="GMN25576.1"/>
    <property type="molecule type" value="Genomic_DNA"/>
</dbReference>
<comment type="caution">
    <text evidence="2">The sequence shown here is derived from an EMBL/GenBank/DDBJ whole genome shotgun (WGS) entry which is preliminary data.</text>
</comment>
<accession>A0AA87ZFV6</accession>
<name>A0AA87ZFV6_FICCA</name>
<sequence>MTKKKMGAFTCHSPAATAVCIIPDSRSVIVPGRRSFRERNITTTTSTSLGGSTIDNNARLLSSVKYSRLVDHHRHNPSRNEFVSTNTLGDHKKSSSVFSPSNKRELAMSNVSENHQQIRPLQKPSAVLNPVPDHVFQV</sequence>
<dbReference type="Proteomes" id="UP001187192">
    <property type="component" value="Unassembled WGS sequence"/>
</dbReference>
<evidence type="ECO:0000313" key="3">
    <source>
        <dbReference type="EMBL" id="GMN25576.1"/>
    </source>
</evidence>
<gene>
    <name evidence="2" type="ORF">TIFTF001_043904</name>
    <name evidence="3" type="ORF">TIFTF001_043909</name>
</gene>
<reference evidence="2" key="1">
    <citation type="submission" date="2023-07" db="EMBL/GenBank/DDBJ databases">
        <title>draft genome sequence of fig (Ficus carica).</title>
        <authorList>
            <person name="Takahashi T."/>
            <person name="Nishimura K."/>
        </authorList>
    </citation>
    <scope>NUCLEOTIDE SEQUENCE</scope>
</reference>
<protein>
    <submittedName>
        <fullName evidence="2">Uncharacterized protein</fullName>
    </submittedName>
</protein>